<dbReference type="AlphaFoldDB" id="A0A6A7AS94"/>
<dbReference type="Proteomes" id="UP000799423">
    <property type="component" value="Unassembled WGS sequence"/>
</dbReference>
<evidence type="ECO:0008006" key="3">
    <source>
        <dbReference type="Google" id="ProtNLM"/>
    </source>
</evidence>
<dbReference type="EMBL" id="MU006337">
    <property type="protein sequence ID" value="KAF2846180.1"/>
    <property type="molecule type" value="Genomic_DNA"/>
</dbReference>
<accession>A0A6A7AS94</accession>
<evidence type="ECO:0000313" key="1">
    <source>
        <dbReference type="EMBL" id="KAF2846180.1"/>
    </source>
</evidence>
<keyword evidence="2" id="KW-1185">Reference proteome</keyword>
<proteinExistence type="predicted"/>
<dbReference type="OrthoDB" id="4133832at2759"/>
<sequence length="256" mass="30226">MDLHTARATEHDNVASSSFQKSLPGLPEEIRNHIYLFAIEDFQQKFFLSLKRGGREHLCKDCAKDVIKEHPHSIKRLYFGLTQSCRQIRTEYRALYLARTQVRIYSCDLDEYMKTFVDVNPSLSGKCEYGMDEEYQWMVKPLFNIIKYPKLNGYFEKAAWRVPLTYTSTWRRAYGLRMHIRPSEAEMWQTRLAEAARDTIDWVTYERRGRKSEHFHEDEAVVLKWASDMSFTDPDDSSAYCVWVCVEDPPQHVLIS</sequence>
<reference evidence="1" key="1">
    <citation type="submission" date="2020-01" db="EMBL/GenBank/DDBJ databases">
        <authorList>
            <consortium name="DOE Joint Genome Institute"/>
            <person name="Haridas S."/>
            <person name="Albert R."/>
            <person name="Binder M."/>
            <person name="Bloem J."/>
            <person name="Labutti K."/>
            <person name="Salamov A."/>
            <person name="Andreopoulos B."/>
            <person name="Baker S.E."/>
            <person name="Barry K."/>
            <person name="Bills G."/>
            <person name="Bluhm B.H."/>
            <person name="Cannon C."/>
            <person name="Castanera R."/>
            <person name="Culley D.E."/>
            <person name="Daum C."/>
            <person name="Ezra D."/>
            <person name="Gonzalez J.B."/>
            <person name="Henrissat B."/>
            <person name="Kuo A."/>
            <person name="Liang C."/>
            <person name="Lipzen A."/>
            <person name="Lutzoni F."/>
            <person name="Magnuson J."/>
            <person name="Mondo S."/>
            <person name="Nolan M."/>
            <person name="Ohm R."/>
            <person name="Pangilinan J."/>
            <person name="Park H.-J."/>
            <person name="Ramirez L."/>
            <person name="Alfaro M."/>
            <person name="Sun H."/>
            <person name="Tritt A."/>
            <person name="Yoshinaga Y."/>
            <person name="Zwiers L.-H."/>
            <person name="Turgeon B.G."/>
            <person name="Goodwin S.B."/>
            <person name="Spatafora J.W."/>
            <person name="Crous P.W."/>
            <person name="Grigoriev I.V."/>
        </authorList>
    </citation>
    <scope>NUCLEOTIDE SEQUENCE</scope>
    <source>
        <strain evidence="1">IPT5</strain>
    </source>
</reference>
<organism evidence="1 2">
    <name type="scientific">Plenodomus tracheiphilus IPT5</name>
    <dbReference type="NCBI Taxonomy" id="1408161"/>
    <lineage>
        <taxon>Eukaryota</taxon>
        <taxon>Fungi</taxon>
        <taxon>Dikarya</taxon>
        <taxon>Ascomycota</taxon>
        <taxon>Pezizomycotina</taxon>
        <taxon>Dothideomycetes</taxon>
        <taxon>Pleosporomycetidae</taxon>
        <taxon>Pleosporales</taxon>
        <taxon>Pleosporineae</taxon>
        <taxon>Leptosphaeriaceae</taxon>
        <taxon>Plenodomus</taxon>
    </lineage>
</organism>
<evidence type="ECO:0000313" key="2">
    <source>
        <dbReference type="Proteomes" id="UP000799423"/>
    </source>
</evidence>
<gene>
    <name evidence="1" type="ORF">T440DRAFT_482735</name>
</gene>
<protein>
    <recommendedName>
        <fullName evidence="3">F-box domain-containing protein</fullName>
    </recommendedName>
</protein>
<name>A0A6A7AS94_9PLEO</name>